<feature type="compositionally biased region" description="Low complexity" evidence="1">
    <location>
        <begin position="156"/>
        <end position="172"/>
    </location>
</feature>
<organism evidence="3 4">
    <name type="scientific">Trichoglossum hirsutum</name>
    <dbReference type="NCBI Taxonomy" id="265104"/>
    <lineage>
        <taxon>Eukaryota</taxon>
        <taxon>Fungi</taxon>
        <taxon>Dikarya</taxon>
        <taxon>Ascomycota</taxon>
        <taxon>Pezizomycotina</taxon>
        <taxon>Geoglossomycetes</taxon>
        <taxon>Geoglossales</taxon>
        <taxon>Geoglossaceae</taxon>
        <taxon>Trichoglossum</taxon>
    </lineage>
</organism>
<accession>A0A9P8IGL9</accession>
<dbReference type="SUPFAM" id="SSF54277">
    <property type="entry name" value="CAD &amp; PB1 domains"/>
    <property type="match status" value="1"/>
</dbReference>
<dbReference type="Pfam" id="PF00564">
    <property type="entry name" value="PB1"/>
    <property type="match status" value="1"/>
</dbReference>
<dbReference type="GO" id="GO:0043332">
    <property type="term" value="C:mating projection tip"/>
    <property type="evidence" value="ECO:0007669"/>
    <property type="project" value="TreeGrafter"/>
</dbReference>
<dbReference type="GO" id="GO:0000935">
    <property type="term" value="C:division septum"/>
    <property type="evidence" value="ECO:0007669"/>
    <property type="project" value="TreeGrafter"/>
</dbReference>
<dbReference type="PROSITE" id="PS51745">
    <property type="entry name" value="PB1"/>
    <property type="match status" value="1"/>
</dbReference>
<dbReference type="GO" id="GO:0031106">
    <property type="term" value="P:septin ring organization"/>
    <property type="evidence" value="ECO:0007669"/>
    <property type="project" value="TreeGrafter"/>
</dbReference>
<name>A0A9P8IGL9_9PEZI</name>
<feature type="compositionally biased region" description="Polar residues" evidence="1">
    <location>
        <begin position="71"/>
        <end position="97"/>
    </location>
</feature>
<feature type="compositionally biased region" description="Pro residues" evidence="1">
    <location>
        <begin position="228"/>
        <end position="238"/>
    </location>
</feature>
<dbReference type="CDD" id="cd05992">
    <property type="entry name" value="PB1"/>
    <property type="match status" value="1"/>
</dbReference>
<dbReference type="PANTHER" id="PTHR47339">
    <property type="entry name" value="CELL DIVISION CONTROL PROTEIN 24"/>
    <property type="match status" value="1"/>
</dbReference>
<dbReference type="FunFam" id="3.10.20.90:FF:000176">
    <property type="entry name" value="Rho guanyl nucleotide exchange factor"/>
    <property type="match status" value="1"/>
</dbReference>
<proteinExistence type="predicted"/>
<feature type="region of interest" description="Disordered" evidence="1">
    <location>
        <begin position="1"/>
        <end position="193"/>
    </location>
</feature>
<dbReference type="AlphaFoldDB" id="A0A9P8IGL9"/>
<dbReference type="InterPro" id="IPR053793">
    <property type="entry name" value="PB1-like"/>
</dbReference>
<evidence type="ECO:0000259" key="2">
    <source>
        <dbReference type="PROSITE" id="PS51745"/>
    </source>
</evidence>
<comment type="caution">
    <text evidence="3">The sequence shown here is derived from an EMBL/GenBank/DDBJ whole genome shotgun (WGS) entry which is preliminary data.</text>
</comment>
<feature type="compositionally biased region" description="Acidic residues" evidence="1">
    <location>
        <begin position="50"/>
        <end position="61"/>
    </location>
</feature>
<evidence type="ECO:0000256" key="1">
    <source>
        <dbReference type="SAM" id="MobiDB-lite"/>
    </source>
</evidence>
<dbReference type="EMBL" id="JAGHQM010001724">
    <property type="protein sequence ID" value="KAH0552888.1"/>
    <property type="molecule type" value="Genomic_DNA"/>
</dbReference>
<dbReference type="GO" id="GO:0005634">
    <property type="term" value="C:nucleus"/>
    <property type="evidence" value="ECO:0007669"/>
    <property type="project" value="TreeGrafter"/>
</dbReference>
<keyword evidence="4" id="KW-1185">Reference proteome</keyword>
<protein>
    <recommendedName>
        <fullName evidence="2">PB1 domain-containing protein</fullName>
    </recommendedName>
</protein>
<dbReference type="GO" id="GO:0005737">
    <property type="term" value="C:cytoplasm"/>
    <property type="evidence" value="ECO:0007669"/>
    <property type="project" value="TreeGrafter"/>
</dbReference>
<dbReference type="Gene3D" id="3.10.20.90">
    <property type="entry name" value="Phosphatidylinositol 3-kinase Catalytic Subunit, Chain A, domain 1"/>
    <property type="match status" value="1"/>
</dbReference>
<reference evidence="3" key="1">
    <citation type="submission" date="2021-03" db="EMBL/GenBank/DDBJ databases">
        <title>Comparative genomics and phylogenomic investigation of the class Geoglossomycetes provide insights into ecological specialization and systematics.</title>
        <authorList>
            <person name="Melie T."/>
            <person name="Pirro S."/>
            <person name="Miller A.N."/>
            <person name="Quandt A."/>
        </authorList>
    </citation>
    <scope>NUCLEOTIDE SEQUENCE</scope>
    <source>
        <strain evidence="3">CAQ_001_2017</strain>
    </source>
</reference>
<dbReference type="SMART" id="SM00666">
    <property type="entry name" value="PB1"/>
    <property type="match status" value="1"/>
</dbReference>
<dbReference type="InterPro" id="IPR053026">
    <property type="entry name" value="CDC42_GEF"/>
</dbReference>
<dbReference type="InterPro" id="IPR000270">
    <property type="entry name" value="PB1_dom"/>
</dbReference>
<gene>
    <name evidence="3" type="ORF">GP486_006913</name>
</gene>
<feature type="region of interest" description="Disordered" evidence="1">
    <location>
        <begin position="220"/>
        <end position="274"/>
    </location>
</feature>
<feature type="compositionally biased region" description="Polar residues" evidence="1">
    <location>
        <begin position="242"/>
        <end position="257"/>
    </location>
</feature>
<dbReference type="PANTHER" id="PTHR47339:SF1">
    <property type="entry name" value="CELL DIVISION CONTROL PROTEIN 24"/>
    <property type="match status" value="1"/>
</dbReference>
<dbReference type="GO" id="GO:0030010">
    <property type="term" value="P:establishment of cell polarity"/>
    <property type="evidence" value="ECO:0007669"/>
    <property type="project" value="TreeGrafter"/>
</dbReference>
<evidence type="ECO:0000313" key="4">
    <source>
        <dbReference type="Proteomes" id="UP000750711"/>
    </source>
</evidence>
<evidence type="ECO:0000313" key="3">
    <source>
        <dbReference type="EMBL" id="KAH0552888.1"/>
    </source>
</evidence>
<feature type="compositionally biased region" description="Basic and acidic residues" evidence="1">
    <location>
        <begin position="1"/>
        <end position="16"/>
    </location>
</feature>
<dbReference type="Proteomes" id="UP000750711">
    <property type="component" value="Unassembled WGS sequence"/>
</dbReference>
<sequence>MVDRQNKLFQEAERRALGRASGGNKTSDTEFAWVKNQSGQIENPYRQAEDAEDDEDDDDETLYGLHDHTVYTPQSEFSMSRNASSTSLRSRPATNDSGPPVAQANYPQGASRVPPPRFPMLNTVQPPPPLTLLTQVQNNAASSPNDRVVGGNSYFSPIAESPASSRASSSSSMHPFPRQATPNGSFNEDHPRFTAPAMSRTASRDGQSVSPVYQVNSRSIQRPSLPAMAPPLPQPPTMPQNRLRSASSPDIHNSLGQNRRGLPSSHPPVPPFPSHIAYVNSGVNRSQNNSPTGPPNALPIRAATQSPGVQRERLGQQIGHYQAYSPEPQALPRSVPPPLRTITPMSTQAADNREISPPLGIDQSNAAVQQLKVKVTFLDNYVTLVVSSNIKYQSLANRIDHKLARSTTLSIGGGTLRLRYKDEDGDFVTIHSDDDIQMAIAEWREQQNGNTISPGMAEIQLYCQTIET</sequence>
<feature type="domain" description="PB1" evidence="2">
    <location>
        <begin position="370"/>
        <end position="466"/>
    </location>
</feature>